<gene>
    <name evidence="1" type="ORF">A2531_01695</name>
</gene>
<evidence type="ECO:0000313" key="1">
    <source>
        <dbReference type="EMBL" id="OGF39921.1"/>
    </source>
</evidence>
<accession>A0A1F5TN52</accession>
<evidence type="ECO:0000313" key="2">
    <source>
        <dbReference type="Proteomes" id="UP000177579"/>
    </source>
</evidence>
<sequence>MCNGIIKKLNQEEVISGIITYEETQGYRFADVKYFDNLEQMQKLFEAPHIKFVKQIQNSRIIKIIKNKKRKEVVKIILKLKKQQTT</sequence>
<dbReference type="Proteomes" id="UP000177579">
    <property type="component" value="Unassembled WGS sequence"/>
</dbReference>
<organism evidence="1 2">
    <name type="scientific">Candidatus Falkowbacteria bacterium RIFOXYD2_FULL_34_120</name>
    <dbReference type="NCBI Taxonomy" id="1798007"/>
    <lineage>
        <taxon>Bacteria</taxon>
        <taxon>Candidatus Falkowiibacteriota</taxon>
    </lineage>
</organism>
<protein>
    <submittedName>
        <fullName evidence="1">Uncharacterized protein</fullName>
    </submittedName>
</protein>
<proteinExistence type="predicted"/>
<dbReference type="AlphaFoldDB" id="A0A1F5TN52"/>
<reference evidence="1 2" key="1">
    <citation type="journal article" date="2016" name="Nat. Commun.">
        <title>Thousands of microbial genomes shed light on interconnected biogeochemical processes in an aquifer system.</title>
        <authorList>
            <person name="Anantharaman K."/>
            <person name="Brown C.T."/>
            <person name="Hug L.A."/>
            <person name="Sharon I."/>
            <person name="Castelle C.J."/>
            <person name="Probst A.J."/>
            <person name="Thomas B.C."/>
            <person name="Singh A."/>
            <person name="Wilkins M.J."/>
            <person name="Karaoz U."/>
            <person name="Brodie E.L."/>
            <person name="Williams K.H."/>
            <person name="Hubbard S.S."/>
            <person name="Banfield J.F."/>
        </authorList>
    </citation>
    <scope>NUCLEOTIDE SEQUENCE [LARGE SCALE GENOMIC DNA]</scope>
</reference>
<name>A0A1F5TN52_9BACT</name>
<dbReference type="EMBL" id="MFGO01000039">
    <property type="protein sequence ID" value="OGF39921.1"/>
    <property type="molecule type" value="Genomic_DNA"/>
</dbReference>
<comment type="caution">
    <text evidence="1">The sequence shown here is derived from an EMBL/GenBank/DDBJ whole genome shotgun (WGS) entry which is preliminary data.</text>
</comment>